<keyword evidence="10" id="KW-1185">Reference proteome</keyword>
<evidence type="ECO:0000313" key="10">
    <source>
        <dbReference type="Proteomes" id="UP000297861"/>
    </source>
</evidence>
<evidence type="ECO:0000256" key="4">
    <source>
        <dbReference type="ARBA" id="ARBA00023180"/>
    </source>
</evidence>
<dbReference type="OrthoDB" id="703126at2"/>
<dbReference type="PROSITE" id="PS50022">
    <property type="entry name" value="FA58C_3"/>
    <property type="match status" value="1"/>
</dbReference>
<evidence type="ECO:0000256" key="5">
    <source>
        <dbReference type="ARBA" id="ARBA00023295"/>
    </source>
</evidence>
<dbReference type="PANTHER" id="PTHR23421">
    <property type="entry name" value="BETA-GALACTOSIDASE RELATED"/>
    <property type="match status" value="1"/>
</dbReference>
<dbReference type="PROSITE" id="PS51257">
    <property type="entry name" value="PROKAR_LIPOPROTEIN"/>
    <property type="match status" value="1"/>
</dbReference>
<dbReference type="FunFam" id="3.20.20.80:FF:000017">
    <property type="entry name" value="Beta-galactosidase"/>
    <property type="match status" value="1"/>
</dbReference>
<dbReference type="Proteomes" id="UP000297861">
    <property type="component" value="Unassembled WGS sequence"/>
</dbReference>
<accession>A0A4Y8L5F6</accession>
<organism evidence="9 10">
    <name type="scientific">Dysgonomonas capnocytophagoides</name>
    <dbReference type="NCBI Taxonomy" id="45254"/>
    <lineage>
        <taxon>Bacteria</taxon>
        <taxon>Pseudomonadati</taxon>
        <taxon>Bacteroidota</taxon>
        <taxon>Bacteroidia</taxon>
        <taxon>Bacteroidales</taxon>
        <taxon>Dysgonomonadaceae</taxon>
        <taxon>Dysgonomonas</taxon>
    </lineage>
</organism>
<dbReference type="InterPro" id="IPR008979">
    <property type="entry name" value="Galactose-bd-like_sf"/>
</dbReference>
<keyword evidence="2 7" id="KW-0732">Signal</keyword>
<dbReference type="SUPFAM" id="SSF51445">
    <property type="entry name" value="(Trans)glycosidases"/>
    <property type="match status" value="1"/>
</dbReference>
<evidence type="ECO:0000256" key="1">
    <source>
        <dbReference type="ARBA" id="ARBA00009809"/>
    </source>
</evidence>
<feature type="chain" id="PRO_5021333721" evidence="7">
    <location>
        <begin position="23"/>
        <end position="781"/>
    </location>
</feature>
<keyword evidence="3" id="KW-0378">Hydrolase</keyword>
<dbReference type="InterPro" id="IPR001944">
    <property type="entry name" value="Glycoside_Hdrlase_35"/>
</dbReference>
<evidence type="ECO:0000313" key="9">
    <source>
        <dbReference type="EMBL" id="TFD97875.1"/>
    </source>
</evidence>
<evidence type="ECO:0000256" key="6">
    <source>
        <dbReference type="RuleBase" id="RU003679"/>
    </source>
</evidence>
<dbReference type="EMBL" id="SOML01000002">
    <property type="protein sequence ID" value="TFD97875.1"/>
    <property type="molecule type" value="Genomic_DNA"/>
</dbReference>
<dbReference type="Pfam" id="PF00754">
    <property type="entry name" value="F5_F8_type_C"/>
    <property type="match status" value="1"/>
</dbReference>
<gene>
    <name evidence="9" type="ORF">E2605_04460</name>
</gene>
<dbReference type="Pfam" id="PF21467">
    <property type="entry name" value="BetaGal_gal-bd"/>
    <property type="match status" value="1"/>
</dbReference>
<evidence type="ECO:0000259" key="8">
    <source>
        <dbReference type="PROSITE" id="PS50022"/>
    </source>
</evidence>
<dbReference type="InterPro" id="IPR048912">
    <property type="entry name" value="BetaGal1-like_ABD1"/>
</dbReference>
<dbReference type="GO" id="GO:0005975">
    <property type="term" value="P:carbohydrate metabolic process"/>
    <property type="evidence" value="ECO:0007669"/>
    <property type="project" value="InterPro"/>
</dbReference>
<proteinExistence type="inferred from homology"/>
<dbReference type="InterPro" id="IPR031330">
    <property type="entry name" value="Gly_Hdrlase_35_cat"/>
</dbReference>
<dbReference type="Pfam" id="PF21317">
    <property type="entry name" value="BetaGal_ABD_1"/>
    <property type="match status" value="1"/>
</dbReference>
<evidence type="ECO:0000256" key="7">
    <source>
        <dbReference type="SAM" id="SignalP"/>
    </source>
</evidence>
<dbReference type="Pfam" id="PF01301">
    <property type="entry name" value="Glyco_hydro_35"/>
    <property type="match status" value="1"/>
</dbReference>
<keyword evidence="4" id="KW-0325">Glycoprotein</keyword>
<dbReference type="SUPFAM" id="SSF49785">
    <property type="entry name" value="Galactose-binding domain-like"/>
    <property type="match status" value="3"/>
</dbReference>
<comment type="caution">
    <text evidence="9">The sequence shown here is derived from an EMBL/GenBank/DDBJ whole genome shotgun (WGS) entry which is preliminary data.</text>
</comment>
<feature type="domain" description="F5/8 type C" evidence="8">
    <location>
        <begin position="679"/>
        <end position="781"/>
    </location>
</feature>
<dbReference type="GO" id="GO:0004553">
    <property type="term" value="F:hydrolase activity, hydrolyzing O-glycosyl compounds"/>
    <property type="evidence" value="ECO:0007669"/>
    <property type="project" value="InterPro"/>
</dbReference>
<evidence type="ECO:0000256" key="2">
    <source>
        <dbReference type="ARBA" id="ARBA00022729"/>
    </source>
</evidence>
<dbReference type="AlphaFoldDB" id="A0A4Y8L5F6"/>
<reference evidence="9 10" key="1">
    <citation type="submission" date="2019-03" db="EMBL/GenBank/DDBJ databases">
        <title>San Antonio Military Medical Center submission to MRSN (WRAIR), pending publication.</title>
        <authorList>
            <person name="Blyth D.M."/>
            <person name="Mccarthy S.L."/>
            <person name="Schall S.E."/>
            <person name="Stam J.A."/>
            <person name="Ong A.C."/>
            <person name="Mcgann P.T."/>
        </authorList>
    </citation>
    <scope>NUCLEOTIDE SEQUENCE [LARGE SCALE GENOMIC DNA]</scope>
    <source>
        <strain evidence="9 10">MRSN571793</strain>
    </source>
</reference>
<dbReference type="STRING" id="1121485.GCA_000426485_02628"/>
<dbReference type="RefSeq" id="WP_134435643.1">
    <property type="nucleotide sequence ID" value="NZ_SOML01000002.1"/>
</dbReference>
<sequence>MKKTFLSLVCLFAILLSTFACTPGKNAGKFEVGNKTFLLNNKPFVIKAAEIHYPRIPKEYWEHRIEMSKALGMNTICLYIFWNLHEQEEGKYDFSGNKDVAEFCRLAQKHGMYVIVRPGPYVCAEWEMGGLPWWLLKKQDIRLREQDPYFMERTKLFMNEVGKQLADLQISKGGNIIMVQVENEYGSFGTDKPYIAEIRDIVKGAGFNEVPLFQCDWNSNFENNALEGLLWTINFGTGANIGDQFRRLKELRPDTPLMCSEFWSGWFDHWGAKHETRSASALVNGLKEMLDQNISFSLYMTHGGTSFGHWGGANFPNFSPTCTSYDYDAPISESGKATPKYYEVRELLKNYLPEGQSLPQIPDSIPTISIPAIEFTQVANLFENLPAPKFSEDIKPMEFFDQGWGSILYRTKLQKSDKEQTLTITEAHDWTQVYIDGKKIATLSRLKGEGIVSLPPVKEGAVLDILVEAMGRMNFGKGIYDWKGITQEVELSSDGNTKDLKNWQVFNIPVDYSFAKDKSYKTDSNTQKHPAYYKATFNLAKTGDTFLNMSDWSKGLVWVNGHAMGRYWEIGPQQTLYVPGCWLKEGENEIIVFDLASPRATKIEGLRQPILDVLTGNAAYSHRKLGENLDLSNETPFYKSSFKPGNGWQHIKFDKKQNARYFCIEALDSFGGDDYSAIAELEILGEDGKPLSRQHWKVVYADSEETEVANNIASNVFDLQESTFWHTNYSTTKMKHPHQIVIDLNEEKVITGFSYLPRAESNQTGMIKNYRVYLKLKPFKL</sequence>
<dbReference type="PRINTS" id="PR00742">
    <property type="entry name" value="GLHYDRLASE35"/>
</dbReference>
<keyword evidence="5" id="KW-0326">Glycosidase</keyword>
<dbReference type="Gene3D" id="2.60.120.260">
    <property type="entry name" value="Galactose-binding domain-like"/>
    <property type="match status" value="4"/>
</dbReference>
<feature type="signal peptide" evidence="7">
    <location>
        <begin position="1"/>
        <end position="22"/>
    </location>
</feature>
<evidence type="ECO:0000256" key="3">
    <source>
        <dbReference type="ARBA" id="ARBA00022801"/>
    </source>
</evidence>
<name>A0A4Y8L5F6_9BACT</name>
<dbReference type="InterPro" id="IPR017853">
    <property type="entry name" value="GH"/>
</dbReference>
<dbReference type="InterPro" id="IPR000421">
    <property type="entry name" value="FA58C"/>
</dbReference>
<protein>
    <submittedName>
        <fullName evidence="9">Beta-galactosidase</fullName>
    </submittedName>
</protein>
<dbReference type="InterPro" id="IPR048913">
    <property type="entry name" value="BetaGal_gal-bd"/>
</dbReference>
<dbReference type="Gene3D" id="3.20.20.80">
    <property type="entry name" value="Glycosidases"/>
    <property type="match status" value="1"/>
</dbReference>
<comment type="similarity">
    <text evidence="1 6">Belongs to the glycosyl hydrolase 35 family.</text>
</comment>